<evidence type="ECO:0000313" key="11">
    <source>
        <dbReference type="Proteomes" id="UP000326287"/>
    </source>
</evidence>
<dbReference type="InterPro" id="IPR012795">
    <property type="entry name" value="tRNA_Ile_lys_synt_N"/>
</dbReference>
<comment type="domain">
    <text evidence="8">The N-terminal region contains the highly conserved SGGXDS motif, predicted to be a P-loop motif involved in ATP binding.</text>
</comment>
<dbReference type="InterPro" id="IPR012094">
    <property type="entry name" value="tRNA_Ile_lys_synt"/>
</dbReference>
<dbReference type="InterPro" id="IPR014729">
    <property type="entry name" value="Rossmann-like_a/b/a_fold"/>
</dbReference>
<dbReference type="SMART" id="SM00977">
    <property type="entry name" value="TilS_C"/>
    <property type="match status" value="1"/>
</dbReference>
<proteinExistence type="inferred from homology"/>
<dbReference type="InterPro" id="IPR015262">
    <property type="entry name" value="tRNA_Ile_lys_synt_subst-bd"/>
</dbReference>
<dbReference type="OrthoDB" id="9807403at2"/>
<dbReference type="SUPFAM" id="SSF52402">
    <property type="entry name" value="Adenine nucleotide alpha hydrolases-like"/>
    <property type="match status" value="1"/>
</dbReference>
<dbReference type="GO" id="GO:0005524">
    <property type="term" value="F:ATP binding"/>
    <property type="evidence" value="ECO:0007669"/>
    <property type="project" value="UniProtKB-UniRule"/>
</dbReference>
<feature type="binding site" evidence="8">
    <location>
        <begin position="28"/>
        <end position="33"/>
    </location>
    <ligand>
        <name>ATP</name>
        <dbReference type="ChEBI" id="CHEBI:30616"/>
    </ligand>
</feature>
<dbReference type="Pfam" id="PF01171">
    <property type="entry name" value="ATP_bind_3"/>
    <property type="match status" value="1"/>
</dbReference>
<dbReference type="AlphaFoldDB" id="A0A5P9NIA6"/>
<dbReference type="HAMAP" id="MF_01161">
    <property type="entry name" value="tRNA_Ile_lys_synt"/>
    <property type="match status" value="1"/>
</dbReference>
<evidence type="ECO:0000256" key="7">
    <source>
        <dbReference type="ARBA" id="ARBA00048539"/>
    </source>
</evidence>
<protein>
    <recommendedName>
        <fullName evidence="8">tRNA(Ile)-lysidine synthase</fullName>
        <ecNumber evidence="8">6.3.4.19</ecNumber>
    </recommendedName>
    <alternativeName>
        <fullName evidence="8">tRNA(Ile)-2-lysyl-cytidine synthase</fullName>
    </alternativeName>
    <alternativeName>
        <fullName evidence="8">tRNA(Ile)-lysidine synthetase</fullName>
    </alternativeName>
</protein>
<gene>
    <name evidence="8 10" type="primary">tilS</name>
    <name evidence="10" type="ORF">EY643_07570</name>
</gene>
<dbReference type="GO" id="GO:0032267">
    <property type="term" value="F:tRNA(Ile)-lysidine synthase activity"/>
    <property type="evidence" value="ECO:0007669"/>
    <property type="project" value="UniProtKB-EC"/>
</dbReference>
<evidence type="ECO:0000256" key="5">
    <source>
        <dbReference type="ARBA" id="ARBA00022741"/>
    </source>
</evidence>
<evidence type="ECO:0000259" key="9">
    <source>
        <dbReference type="SMART" id="SM00977"/>
    </source>
</evidence>
<evidence type="ECO:0000256" key="2">
    <source>
        <dbReference type="ARBA" id="ARBA00022490"/>
    </source>
</evidence>
<keyword evidence="6 8" id="KW-0067">ATP-binding</keyword>
<comment type="similarity">
    <text evidence="8">Belongs to the tRNA(Ile)-lysidine synthase family.</text>
</comment>
<dbReference type="InterPro" id="IPR012796">
    <property type="entry name" value="Lysidine-tRNA-synth_C"/>
</dbReference>
<keyword evidence="3 8" id="KW-0436">Ligase</keyword>
<dbReference type="SUPFAM" id="SSF82829">
    <property type="entry name" value="MesJ substrate recognition domain-like"/>
    <property type="match status" value="1"/>
</dbReference>
<dbReference type="PANTHER" id="PTHR43033">
    <property type="entry name" value="TRNA(ILE)-LYSIDINE SYNTHASE-RELATED"/>
    <property type="match status" value="1"/>
</dbReference>
<evidence type="ECO:0000313" key="10">
    <source>
        <dbReference type="EMBL" id="QFU75522.1"/>
    </source>
</evidence>
<evidence type="ECO:0000256" key="1">
    <source>
        <dbReference type="ARBA" id="ARBA00004496"/>
    </source>
</evidence>
<reference evidence="10 11" key="1">
    <citation type="submission" date="2019-02" db="EMBL/GenBank/DDBJ databases">
        <authorList>
            <person name="Li S.-H."/>
        </authorList>
    </citation>
    <scope>NUCLEOTIDE SEQUENCE [LARGE SCALE GENOMIC DNA]</scope>
    <source>
        <strain evidence="10 11">IMCC14385</strain>
    </source>
</reference>
<dbReference type="Gene3D" id="1.20.59.20">
    <property type="match status" value="1"/>
</dbReference>
<feature type="domain" description="Lysidine-tRNA(Ile) synthetase C-terminal" evidence="9">
    <location>
        <begin position="368"/>
        <end position="445"/>
    </location>
</feature>
<dbReference type="Gene3D" id="3.40.50.620">
    <property type="entry name" value="HUPs"/>
    <property type="match status" value="1"/>
</dbReference>
<keyword evidence="4 8" id="KW-0819">tRNA processing</keyword>
<comment type="subcellular location">
    <subcellularLocation>
        <location evidence="1 8">Cytoplasm</location>
    </subcellularLocation>
</comment>
<dbReference type="EMBL" id="CP036422">
    <property type="protein sequence ID" value="QFU75522.1"/>
    <property type="molecule type" value="Genomic_DNA"/>
</dbReference>
<dbReference type="Proteomes" id="UP000326287">
    <property type="component" value="Chromosome"/>
</dbReference>
<dbReference type="EC" id="6.3.4.19" evidence="8"/>
<sequence length="454" mass="50333">MSRALDHSALDATLGEFLDAPHWYVAFSGGSDSTALLHLIREWRRTRDTAPPLTALHVNHGLQQGAGEWQNHCAWICRFLDVHFEALEADVDPDGKGLEAAAREARYALLEATLEPGAVVFFGHHQDDQVETLFLRLLRGAGVDGLAAMPARRKLGRGELSRPLLDVPRSALDQYTERHGLSCIEDPSNSDISLDRNYLRAEVMPLLETRWPGYRKTVTRAADHMAEVAGWLRETEVTPQTQFSVLGDPGLALQSLLGEDEAESARLLRAWLKGGGYLAPGKIPLQEFLRQLRQLGKGAEDAAPRLDCGNYCLQRFQDGVYILPPEHEVDDELPALAPGESLDLSGIGEIGLERAADQGLWLALDEHPELRLRAGGERCRPVSRRRSASLKKILQEEGVPPWWRNRVPLLVLDEVILAIGALGPCDSERWGAEGEEEEASWQLYWKPAVAPGFD</sequence>
<name>A0A5P9NIA6_9GAMM</name>
<evidence type="ECO:0000256" key="4">
    <source>
        <dbReference type="ARBA" id="ARBA00022694"/>
    </source>
</evidence>
<dbReference type="InterPro" id="IPR011063">
    <property type="entry name" value="TilS/TtcA_N"/>
</dbReference>
<keyword evidence="2 8" id="KW-0963">Cytoplasm</keyword>
<evidence type="ECO:0000256" key="6">
    <source>
        <dbReference type="ARBA" id="ARBA00022840"/>
    </source>
</evidence>
<dbReference type="NCBIfam" id="TIGR02432">
    <property type="entry name" value="lysidine_TilS_N"/>
    <property type="match status" value="1"/>
</dbReference>
<keyword evidence="11" id="KW-1185">Reference proteome</keyword>
<comment type="catalytic activity">
    <reaction evidence="7 8">
        <text>cytidine(34) in tRNA(Ile2) + L-lysine + ATP = lysidine(34) in tRNA(Ile2) + AMP + diphosphate + H(+)</text>
        <dbReference type="Rhea" id="RHEA:43744"/>
        <dbReference type="Rhea" id="RHEA-COMP:10625"/>
        <dbReference type="Rhea" id="RHEA-COMP:10670"/>
        <dbReference type="ChEBI" id="CHEBI:15378"/>
        <dbReference type="ChEBI" id="CHEBI:30616"/>
        <dbReference type="ChEBI" id="CHEBI:32551"/>
        <dbReference type="ChEBI" id="CHEBI:33019"/>
        <dbReference type="ChEBI" id="CHEBI:82748"/>
        <dbReference type="ChEBI" id="CHEBI:83665"/>
        <dbReference type="ChEBI" id="CHEBI:456215"/>
        <dbReference type="EC" id="6.3.4.19"/>
    </reaction>
</comment>
<accession>A0A5P9NIA6</accession>
<dbReference type="RefSeq" id="WP_152661629.1">
    <property type="nucleotide sequence ID" value="NZ_CP036422.1"/>
</dbReference>
<dbReference type="GO" id="GO:0005737">
    <property type="term" value="C:cytoplasm"/>
    <property type="evidence" value="ECO:0007669"/>
    <property type="project" value="UniProtKB-SubCell"/>
</dbReference>
<comment type="function">
    <text evidence="8">Ligates lysine onto the cytidine present at position 34 of the AUA codon-specific tRNA(Ile) that contains the anticodon CAU, in an ATP-dependent manner. Cytidine is converted to lysidine, thus changing the amino acid specificity of the tRNA from methionine to isoleucine.</text>
</comment>
<dbReference type="CDD" id="cd01992">
    <property type="entry name" value="TilS_N"/>
    <property type="match status" value="1"/>
</dbReference>
<keyword evidence="5 8" id="KW-0547">Nucleotide-binding</keyword>
<dbReference type="NCBIfam" id="TIGR02433">
    <property type="entry name" value="lysidine_TilS_C"/>
    <property type="match status" value="1"/>
</dbReference>
<dbReference type="SUPFAM" id="SSF56037">
    <property type="entry name" value="PheT/TilS domain"/>
    <property type="match status" value="1"/>
</dbReference>
<dbReference type="Pfam" id="PF09179">
    <property type="entry name" value="TilS"/>
    <property type="match status" value="1"/>
</dbReference>
<dbReference type="KEGG" id="halc:EY643_07570"/>
<evidence type="ECO:0000256" key="8">
    <source>
        <dbReference type="HAMAP-Rule" id="MF_01161"/>
    </source>
</evidence>
<organism evidence="10 11">
    <name type="scientific">Halioglobus maricola</name>
    <dbReference type="NCBI Taxonomy" id="2601894"/>
    <lineage>
        <taxon>Bacteria</taxon>
        <taxon>Pseudomonadati</taxon>
        <taxon>Pseudomonadota</taxon>
        <taxon>Gammaproteobacteria</taxon>
        <taxon>Cellvibrionales</taxon>
        <taxon>Halieaceae</taxon>
        <taxon>Halioglobus</taxon>
    </lineage>
</organism>
<dbReference type="Pfam" id="PF11734">
    <property type="entry name" value="TilS_C"/>
    <property type="match status" value="1"/>
</dbReference>
<dbReference type="GO" id="GO:0006400">
    <property type="term" value="P:tRNA modification"/>
    <property type="evidence" value="ECO:0007669"/>
    <property type="project" value="UniProtKB-UniRule"/>
</dbReference>
<dbReference type="PANTHER" id="PTHR43033:SF1">
    <property type="entry name" value="TRNA(ILE)-LYSIDINE SYNTHASE-RELATED"/>
    <property type="match status" value="1"/>
</dbReference>
<evidence type="ECO:0000256" key="3">
    <source>
        <dbReference type="ARBA" id="ARBA00022598"/>
    </source>
</evidence>